<evidence type="ECO:0000256" key="3">
    <source>
        <dbReference type="ARBA" id="ARBA00023163"/>
    </source>
</evidence>
<gene>
    <name evidence="4" type="ORF">EHE19_015000</name>
</gene>
<organism evidence="4 5">
    <name type="scientific">Ruminiclostridium herbifermentans</name>
    <dbReference type="NCBI Taxonomy" id="2488810"/>
    <lineage>
        <taxon>Bacteria</taxon>
        <taxon>Bacillati</taxon>
        <taxon>Bacillota</taxon>
        <taxon>Clostridia</taxon>
        <taxon>Eubacteriales</taxon>
        <taxon>Oscillospiraceae</taxon>
        <taxon>Ruminiclostridium</taxon>
    </lineage>
</organism>
<evidence type="ECO:0000256" key="2">
    <source>
        <dbReference type="ARBA" id="ARBA00023125"/>
    </source>
</evidence>
<dbReference type="OrthoDB" id="1954582at2"/>
<name>A0A4U7JHK8_9FIRM</name>
<dbReference type="Pfam" id="PF00196">
    <property type="entry name" value="GerE"/>
    <property type="match status" value="1"/>
</dbReference>
<dbReference type="KEGG" id="rher:EHE19_015000"/>
<dbReference type="Gene3D" id="1.10.10.10">
    <property type="entry name" value="Winged helix-like DNA-binding domain superfamily/Winged helix DNA-binding domain"/>
    <property type="match status" value="1"/>
</dbReference>
<sequence length="265" mass="30944">MNEFIFRSVIESWANCEQYGISKDIKEPQKLITEDELHKQTQKKEYLTNFRDFMHKYIDAIKVERGYYCFLVLNEELTALDVFFPRWINISGYCTHKKYLKIGVSFCANSIGTNAVCIAKQSNTPVYLEPQLHYCNVLKEWHEYCVPIWDGYEKAYVSLIRVGHPISNALRGFVDLLAKNMCCANHTQAIKNDLPKKLTKQHKLILKRMAQGMTDEQIAHELEISLSTVRFHTQNIFKIFNVGTRIEAVMKAIIQNEIYITDLYN</sequence>
<dbReference type="SMART" id="SM00421">
    <property type="entry name" value="HTH_LUXR"/>
    <property type="match status" value="1"/>
</dbReference>
<proteinExistence type="predicted"/>
<dbReference type="GO" id="GO:0003677">
    <property type="term" value="F:DNA binding"/>
    <property type="evidence" value="ECO:0007669"/>
    <property type="project" value="UniProtKB-KW"/>
</dbReference>
<dbReference type="InterPro" id="IPR000792">
    <property type="entry name" value="Tscrpt_reg_LuxR_C"/>
</dbReference>
<dbReference type="Gene3D" id="3.30.450.40">
    <property type="match status" value="1"/>
</dbReference>
<dbReference type="PANTHER" id="PTHR44688">
    <property type="entry name" value="DNA-BINDING TRANSCRIPTIONAL ACTIVATOR DEVR_DOSR"/>
    <property type="match status" value="1"/>
</dbReference>
<evidence type="ECO:0000313" key="5">
    <source>
        <dbReference type="Proteomes" id="UP000306409"/>
    </source>
</evidence>
<protein>
    <submittedName>
        <fullName evidence="4">Response regulator transcription factor</fullName>
    </submittedName>
</protein>
<dbReference type="InterPro" id="IPR036388">
    <property type="entry name" value="WH-like_DNA-bd_sf"/>
</dbReference>
<reference evidence="4 5" key="1">
    <citation type="submission" date="2020-09" db="EMBL/GenBank/DDBJ databases">
        <title>Characterization and genome sequencing of Ruminiclostridium sp. nov. MA18.</title>
        <authorList>
            <person name="Rettenmaier R."/>
            <person name="Kowollik M.-L."/>
            <person name="Liebl W."/>
            <person name="Zverlov V."/>
        </authorList>
    </citation>
    <scope>NUCLEOTIDE SEQUENCE [LARGE SCALE GENOMIC DNA]</scope>
    <source>
        <strain evidence="4 5">MA18</strain>
    </source>
</reference>
<dbReference type="CDD" id="cd06170">
    <property type="entry name" value="LuxR_C_like"/>
    <property type="match status" value="1"/>
</dbReference>
<dbReference type="PANTHER" id="PTHR44688:SF16">
    <property type="entry name" value="DNA-BINDING TRANSCRIPTIONAL ACTIVATOR DEVR_DOSR"/>
    <property type="match status" value="1"/>
</dbReference>
<keyword evidence="1" id="KW-0805">Transcription regulation</keyword>
<evidence type="ECO:0000256" key="1">
    <source>
        <dbReference type="ARBA" id="ARBA00023015"/>
    </source>
</evidence>
<keyword evidence="3" id="KW-0804">Transcription</keyword>
<dbReference type="RefSeq" id="WP_137696919.1">
    <property type="nucleotide sequence ID" value="NZ_CP061336.1"/>
</dbReference>
<dbReference type="PRINTS" id="PR00038">
    <property type="entry name" value="HTHLUXR"/>
</dbReference>
<dbReference type="Proteomes" id="UP000306409">
    <property type="component" value="Chromosome"/>
</dbReference>
<evidence type="ECO:0000313" key="4">
    <source>
        <dbReference type="EMBL" id="QNU66174.1"/>
    </source>
</evidence>
<accession>A0A4U7JHK8</accession>
<dbReference type="InterPro" id="IPR029016">
    <property type="entry name" value="GAF-like_dom_sf"/>
</dbReference>
<dbReference type="GO" id="GO:0006355">
    <property type="term" value="P:regulation of DNA-templated transcription"/>
    <property type="evidence" value="ECO:0007669"/>
    <property type="project" value="InterPro"/>
</dbReference>
<keyword evidence="5" id="KW-1185">Reference proteome</keyword>
<dbReference type="PROSITE" id="PS50043">
    <property type="entry name" value="HTH_LUXR_2"/>
    <property type="match status" value="1"/>
</dbReference>
<dbReference type="EMBL" id="CP061336">
    <property type="protein sequence ID" value="QNU66174.1"/>
    <property type="molecule type" value="Genomic_DNA"/>
</dbReference>
<dbReference type="AlphaFoldDB" id="A0A4U7JHK8"/>
<dbReference type="InterPro" id="IPR016032">
    <property type="entry name" value="Sig_transdc_resp-reg_C-effctor"/>
</dbReference>
<keyword evidence="2" id="KW-0238">DNA-binding</keyword>
<dbReference type="SUPFAM" id="SSF46894">
    <property type="entry name" value="C-terminal effector domain of the bipartite response regulators"/>
    <property type="match status" value="1"/>
</dbReference>